<protein>
    <recommendedName>
        <fullName evidence="3">Lipoprotein</fullName>
    </recommendedName>
</protein>
<dbReference type="Proteomes" id="UP000198517">
    <property type="component" value="Unassembled WGS sequence"/>
</dbReference>
<keyword evidence="2" id="KW-1185">Reference proteome</keyword>
<dbReference type="RefSeq" id="WP_092735611.1">
    <property type="nucleotide sequence ID" value="NZ_FNAS01000001.1"/>
</dbReference>
<name>A0A1G6YHG3_9FLAO</name>
<gene>
    <name evidence="1" type="ORF">SAMN05421544_101167</name>
</gene>
<proteinExistence type="predicted"/>
<evidence type="ECO:0000313" key="2">
    <source>
        <dbReference type="Proteomes" id="UP000198517"/>
    </source>
</evidence>
<dbReference type="AlphaFoldDB" id="A0A1G6YHG3"/>
<dbReference type="EMBL" id="FNAS01000001">
    <property type="protein sequence ID" value="SDD89839.1"/>
    <property type="molecule type" value="Genomic_DNA"/>
</dbReference>
<dbReference type="PROSITE" id="PS51257">
    <property type="entry name" value="PROKAR_LIPOPROTEIN"/>
    <property type="match status" value="1"/>
</dbReference>
<accession>A0A1G6YHG3</accession>
<reference evidence="1 2" key="1">
    <citation type="submission" date="2016-10" db="EMBL/GenBank/DDBJ databases">
        <authorList>
            <person name="de Groot N.N."/>
        </authorList>
    </citation>
    <scope>NUCLEOTIDE SEQUENCE [LARGE SCALE GENOMIC DNA]</scope>
    <source>
        <strain evidence="1 2">DSM 24015</strain>
    </source>
</reference>
<evidence type="ECO:0000313" key="1">
    <source>
        <dbReference type="EMBL" id="SDD89839.1"/>
    </source>
</evidence>
<evidence type="ECO:0008006" key="3">
    <source>
        <dbReference type="Google" id="ProtNLM"/>
    </source>
</evidence>
<sequence>MKKIILLLIVGLLVACSGKSKRISNDKGGFYSEDYFGEDWQDEGGSYSNGTYTATVDYYNSKTGYSATYTLDVEVEDGQVVQIDFPNGGYLDDDHIAPADLDEHGKTTIYGEDGKEYEIQIEY</sequence>
<organism evidence="1 2">
    <name type="scientific">Riemerella columbipharyngis</name>
    <dbReference type="NCBI Taxonomy" id="1071918"/>
    <lineage>
        <taxon>Bacteria</taxon>
        <taxon>Pseudomonadati</taxon>
        <taxon>Bacteroidota</taxon>
        <taxon>Flavobacteriia</taxon>
        <taxon>Flavobacteriales</taxon>
        <taxon>Weeksellaceae</taxon>
        <taxon>Riemerella</taxon>
    </lineage>
</organism>
<dbReference type="OrthoDB" id="1377135at2"/>
<dbReference type="STRING" id="1071918.SAMN05421544_101167"/>